<dbReference type="EMBL" id="BMMK01000010">
    <property type="protein sequence ID" value="GGM53807.1"/>
    <property type="molecule type" value="Genomic_DNA"/>
</dbReference>
<keyword evidence="5" id="KW-0175">Coiled coil</keyword>
<feature type="chain" id="PRO_5035191378" evidence="7">
    <location>
        <begin position="33"/>
        <end position="344"/>
    </location>
</feature>
<dbReference type="AlphaFoldDB" id="A0A8J3CCK7"/>
<accession>A0A8J3CCK7</accession>
<evidence type="ECO:0000256" key="4">
    <source>
        <dbReference type="ARBA" id="ARBA00022807"/>
    </source>
</evidence>
<dbReference type="GO" id="GO:0008234">
    <property type="term" value="F:cysteine-type peptidase activity"/>
    <property type="evidence" value="ECO:0007669"/>
    <property type="project" value="UniProtKB-KW"/>
</dbReference>
<dbReference type="InterPro" id="IPR038765">
    <property type="entry name" value="Papain-like_cys_pep_sf"/>
</dbReference>
<feature type="region of interest" description="Disordered" evidence="6">
    <location>
        <begin position="153"/>
        <end position="226"/>
    </location>
</feature>
<feature type="signal peptide" evidence="7">
    <location>
        <begin position="1"/>
        <end position="32"/>
    </location>
</feature>
<evidence type="ECO:0000256" key="2">
    <source>
        <dbReference type="ARBA" id="ARBA00022670"/>
    </source>
</evidence>
<reference evidence="9" key="1">
    <citation type="journal article" date="2014" name="Int. J. Syst. Evol. Microbiol.">
        <title>Complete genome sequence of Corynebacterium casei LMG S-19264T (=DSM 44701T), isolated from a smear-ripened cheese.</title>
        <authorList>
            <consortium name="US DOE Joint Genome Institute (JGI-PGF)"/>
            <person name="Walter F."/>
            <person name="Albersmeier A."/>
            <person name="Kalinowski J."/>
            <person name="Ruckert C."/>
        </authorList>
    </citation>
    <scope>NUCLEOTIDE SEQUENCE</scope>
    <source>
        <strain evidence="9">CGMCC 4.5737</strain>
    </source>
</reference>
<protein>
    <submittedName>
        <fullName evidence="9">Hydrolase Nlp/P60</fullName>
    </submittedName>
</protein>
<dbReference type="Proteomes" id="UP000637578">
    <property type="component" value="Unassembled WGS sequence"/>
</dbReference>
<evidence type="ECO:0000256" key="3">
    <source>
        <dbReference type="ARBA" id="ARBA00022801"/>
    </source>
</evidence>
<dbReference type="InterPro" id="IPR051794">
    <property type="entry name" value="PG_Endopeptidase_C40"/>
</dbReference>
<evidence type="ECO:0000313" key="9">
    <source>
        <dbReference type="EMBL" id="GGM53807.1"/>
    </source>
</evidence>
<feature type="domain" description="NlpC/P60" evidence="8">
    <location>
        <begin position="229"/>
        <end position="344"/>
    </location>
</feature>
<gene>
    <name evidence="9" type="ORF">GCM10012275_26110</name>
</gene>
<dbReference type="RefSeq" id="WP_189057349.1">
    <property type="nucleotide sequence ID" value="NZ_BMMK01000010.1"/>
</dbReference>
<comment type="similarity">
    <text evidence="1">Belongs to the peptidase C40 family.</text>
</comment>
<comment type="caution">
    <text evidence="9">The sequence shown here is derived from an EMBL/GenBank/DDBJ whole genome shotgun (WGS) entry which is preliminary data.</text>
</comment>
<proteinExistence type="inferred from homology"/>
<dbReference type="Gene3D" id="3.90.1720.10">
    <property type="entry name" value="endopeptidase domain like (from Nostoc punctiforme)"/>
    <property type="match status" value="1"/>
</dbReference>
<organism evidence="9 10">
    <name type="scientific">Longimycelium tulufanense</name>
    <dbReference type="NCBI Taxonomy" id="907463"/>
    <lineage>
        <taxon>Bacteria</taxon>
        <taxon>Bacillati</taxon>
        <taxon>Actinomycetota</taxon>
        <taxon>Actinomycetes</taxon>
        <taxon>Pseudonocardiales</taxon>
        <taxon>Pseudonocardiaceae</taxon>
        <taxon>Longimycelium</taxon>
    </lineage>
</organism>
<keyword evidence="2" id="KW-0645">Protease</keyword>
<dbReference type="PROSITE" id="PS51935">
    <property type="entry name" value="NLPC_P60"/>
    <property type="match status" value="1"/>
</dbReference>
<dbReference type="SUPFAM" id="SSF54001">
    <property type="entry name" value="Cysteine proteinases"/>
    <property type="match status" value="1"/>
</dbReference>
<evidence type="ECO:0000256" key="7">
    <source>
        <dbReference type="SAM" id="SignalP"/>
    </source>
</evidence>
<sequence>MASQRLKRIRRALTATAVAAAAVSLTPAQAIADPEPPANASEAVKQLNELSKQAEVAAEQWHKAKDDLSARKADEDRAKAEVEEARKAADQARAQEGEFRGQVDKLSNASFQGARLNQLSALLVSESPQNFLDQMSMLDVLATDNKQALDKLSGVREQTEDAERRAREAAERAHKAAEDAARLEAEAAKRKQDLDAKISQAKAQANRLTSAERASRTSRGVDVPVPTGSGKAIEALQVALAQRGKPYAWGATGPGSFDCSGLVVYSFRQVGVQLKNRSTYGLVNEGTPVPRSQIQAGDMVFTNNNNHMGMAVDNKYMVHAPTEGDVVKVSPIDSQQFYAARRVG</sequence>
<dbReference type="InterPro" id="IPR000064">
    <property type="entry name" value="NLP_P60_dom"/>
</dbReference>
<name>A0A8J3CCK7_9PSEU</name>
<feature type="coiled-coil region" evidence="5">
    <location>
        <begin position="40"/>
        <end position="95"/>
    </location>
</feature>
<evidence type="ECO:0000256" key="1">
    <source>
        <dbReference type="ARBA" id="ARBA00007074"/>
    </source>
</evidence>
<dbReference type="Pfam" id="PF00877">
    <property type="entry name" value="NLPC_P60"/>
    <property type="match status" value="1"/>
</dbReference>
<reference evidence="9" key="2">
    <citation type="submission" date="2020-09" db="EMBL/GenBank/DDBJ databases">
        <authorList>
            <person name="Sun Q."/>
            <person name="Zhou Y."/>
        </authorList>
    </citation>
    <scope>NUCLEOTIDE SEQUENCE</scope>
    <source>
        <strain evidence="9">CGMCC 4.5737</strain>
    </source>
</reference>
<keyword evidence="4" id="KW-0788">Thiol protease</keyword>
<evidence type="ECO:0000256" key="6">
    <source>
        <dbReference type="SAM" id="MobiDB-lite"/>
    </source>
</evidence>
<dbReference type="PANTHER" id="PTHR47359">
    <property type="entry name" value="PEPTIDOGLYCAN DL-ENDOPEPTIDASE CWLO"/>
    <property type="match status" value="1"/>
</dbReference>
<dbReference type="PANTHER" id="PTHR47359:SF3">
    <property type="entry name" value="NLP_P60 DOMAIN-CONTAINING PROTEIN-RELATED"/>
    <property type="match status" value="1"/>
</dbReference>
<evidence type="ECO:0000256" key="5">
    <source>
        <dbReference type="SAM" id="Coils"/>
    </source>
</evidence>
<dbReference type="GO" id="GO:0006508">
    <property type="term" value="P:proteolysis"/>
    <property type="evidence" value="ECO:0007669"/>
    <property type="project" value="UniProtKB-KW"/>
</dbReference>
<keyword evidence="7" id="KW-0732">Signal</keyword>
<evidence type="ECO:0000313" key="10">
    <source>
        <dbReference type="Proteomes" id="UP000637578"/>
    </source>
</evidence>
<keyword evidence="10" id="KW-1185">Reference proteome</keyword>
<keyword evidence="3 9" id="KW-0378">Hydrolase</keyword>
<evidence type="ECO:0000259" key="8">
    <source>
        <dbReference type="PROSITE" id="PS51935"/>
    </source>
</evidence>
<feature type="compositionally biased region" description="Basic and acidic residues" evidence="6">
    <location>
        <begin position="153"/>
        <end position="196"/>
    </location>
</feature>